<proteinExistence type="predicted"/>
<dbReference type="RefSeq" id="WP_149295247.1">
    <property type="nucleotide sequence ID" value="NZ_CP043473.1"/>
</dbReference>
<dbReference type="NCBIfam" id="TIGR03352">
    <property type="entry name" value="VI_chp_3"/>
    <property type="match status" value="1"/>
</dbReference>
<dbReference type="KEGG" id="chrm:FYK34_04465"/>
<dbReference type="PANTHER" id="PTHR37625">
    <property type="entry name" value="OUTER MEMBRANE LIPOPROTEIN-RELATED"/>
    <property type="match status" value="1"/>
</dbReference>
<evidence type="ECO:0000313" key="3">
    <source>
        <dbReference type="Proteomes" id="UP000322079"/>
    </source>
</evidence>
<dbReference type="Gene3D" id="2.60.40.4150">
    <property type="entry name" value="Type VI secretion system, lipoprotein SciN"/>
    <property type="match status" value="1"/>
</dbReference>
<dbReference type="InterPro" id="IPR017734">
    <property type="entry name" value="T6SS_SciN"/>
</dbReference>
<dbReference type="PANTHER" id="PTHR37625:SF4">
    <property type="entry name" value="OUTER MEMBRANE LIPOPROTEIN"/>
    <property type="match status" value="1"/>
</dbReference>
<keyword evidence="2" id="KW-0449">Lipoprotein</keyword>
<dbReference type="Proteomes" id="UP000322079">
    <property type="component" value="Chromosome"/>
</dbReference>
<keyword evidence="3" id="KW-1185">Reference proteome</keyword>
<feature type="chain" id="PRO_5022710048" evidence="1">
    <location>
        <begin position="27"/>
        <end position="177"/>
    </location>
</feature>
<feature type="signal peptide" evidence="1">
    <location>
        <begin position="1"/>
        <end position="26"/>
    </location>
</feature>
<dbReference type="EMBL" id="CP043473">
    <property type="protein sequence ID" value="QEL54871.1"/>
    <property type="molecule type" value="Genomic_DNA"/>
</dbReference>
<organism evidence="2 3">
    <name type="scientific">Chromobacterium paludis</name>
    <dbReference type="NCBI Taxonomy" id="2605945"/>
    <lineage>
        <taxon>Bacteria</taxon>
        <taxon>Pseudomonadati</taxon>
        <taxon>Pseudomonadota</taxon>
        <taxon>Betaproteobacteria</taxon>
        <taxon>Neisseriales</taxon>
        <taxon>Chromobacteriaceae</taxon>
        <taxon>Chromobacterium</taxon>
    </lineage>
</organism>
<evidence type="ECO:0000256" key="1">
    <source>
        <dbReference type="SAM" id="SignalP"/>
    </source>
</evidence>
<evidence type="ECO:0000313" key="2">
    <source>
        <dbReference type="EMBL" id="QEL54871.1"/>
    </source>
</evidence>
<keyword evidence="1" id="KW-0732">Signal</keyword>
<protein>
    <submittedName>
        <fullName evidence="2">Type VI secretion system lipoprotein TssJ</fullName>
    </submittedName>
</protein>
<accession>A0A5C1DDP4</accession>
<dbReference type="InterPro" id="IPR038706">
    <property type="entry name" value="Type_VI_SciN-like_sf"/>
</dbReference>
<dbReference type="AlphaFoldDB" id="A0A5C1DDP4"/>
<gene>
    <name evidence="2" type="primary">tssJ</name>
    <name evidence="2" type="ORF">FYK34_04465</name>
</gene>
<name>A0A5C1DDP4_9NEIS</name>
<reference evidence="2 3" key="1">
    <citation type="submission" date="2019-08" db="EMBL/GenBank/DDBJ databases">
        <title>Chromobacterium paludis, a novel bacterium isolated from a Maryland marsh pond.</title>
        <authorList>
            <person name="Blackburn M.B."/>
            <person name="Gundersen-Rindal D.E."/>
        </authorList>
    </citation>
    <scope>NUCLEOTIDE SEQUENCE [LARGE SCALE GENOMIC DNA]</scope>
    <source>
        <strain evidence="3">IIBBL 257-1</strain>
    </source>
</reference>
<dbReference type="Pfam" id="PF12790">
    <property type="entry name" value="T6SS-SciN"/>
    <property type="match status" value="1"/>
</dbReference>
<sequence length="177" mass="19535">MNHNTFWHKFILLPLAAALALLNGCAGPKNITLASEASPRLNLDRQGKPLSVQVQVYQLKSDQAFKLLTPDLLASGKPIQDMLGSDVLSSQDLTFLPGDKKELDLTILENANYVGVIAFFRQPNSHFWRLLYDAGRVRSKDLKFKVGECYLKAIKPESIALPDQPNSGKIECPGTGQ</sequence>